<proteinExistence type="predicted"/>
<keyword evidence="2" id="KW-0813">Transport</keyword>
<feature type="transmembrane region" description="Helical" evidence="7">
    <location>
        <begin position="87"/>
        <end position="111"/>
    </location>
</feature>
<feature type="transmembrane region" description="Helical" evidence="7">
    <location>
        <begin position="21"/>
        <end position="41"/>
    </location>
</feature>
<feature type="transmembrane region" description="Helical" evidence="7">
    <location>
        <begin position="380"/>
        <end position="401"/>
    </location>
</feature>
<feature type="transmembrane region" description="Helical" evidence="7">
    <location>
        <begin position="265"/>
        <end position="284"/>
    </location>
</feature>
<evidence type="ECO:0000256" key="4">
    <source>
        <dbReference type="ARBA" id="ARBA00022692"/>
    </source>
</evidence>
<dbReference type="GO" id="GO:0005886">
    <property type="term" value="C:plasma membrane"/>
    <property type="evidence" value="ECO:0007669"/>
    <property type="project" value="UniProtKB-SubCell"/>
</dbReference>
<feature type="domain" description="Major facilitator superfamily (MFS) profile" evidence="8">
    <location>
        <begin position="11"/>
        <end position="405"/>
    </location>
</feature>
<evidence type="ECO:0000256" key="1">
    <source>
        <dbReference type="ARBA" id="ARBA00004651"/>
    </source>
</evidence>
<dbReference type="PROSITE" id="PS50850">
    <property type="entry name" value="MFS"/>
    <property type="match status" value="1"/>
</dbReference>
<keyword evidence="10" id="KW-1185">Reference proteome</keyword>
<dbReference type="Gene3D" id="1.20.1250.20">
    <property type="entry name" value="MFS general substrate transporter like domains"/>
    <property type="match status" value="1"/>
</dbReference>
<evidence type="ECO:0000313" key="10">
    <source>
        <dbReference type="Proteomes" id="UP000226079"/>
    </source>
</evidence>
<feature type="transmembrane region" description="Helical" evidence="7">
    <location>
        <begin position="317"/>
        <end position="339"/>
    </location>
</feature>
<feature type="transmembrane region" description="Helical" evidence="7">
    <location>
        <begin position="291"/>
        <end position="311"/>
    </location>
</feature>
<dbReference type="RefSeq" id="WP_098461594.1">
    <property type="nucleotide sequence ID" value="NZ_PDJC01000001.1"/>
</dbReference>
<feature type="transmembrane region" description="Helical" evidence="7">
    <location>
        <begin position="351"/>
        <end position="374"/>
    </location>
</feature>
<dbReference type="CDD" id="cd06173">
    <property type="entry name" value="MFS_MefA_like"/>
    <property type="match status" value="1"/>
</dbReference>
<dbReference type="EMBL" id="PDJC01000001">
    <property type="protein sequence ID" value="PFG18220.1"/>
    <property type="molecule type" value="Genomic_DNA"/>
</dbReference>
<comment type="caution">
    <text evidence="9">The sequence shown here is derived from an EMBL/GenBank/DDBJ whole genome shotgun (WGS) entry which is preliminary data.</text>
</comment>
<comment type="subcellular location">
    <subcellularLocation>
        <location evidence="1">Cell membrane</location>
        <topology evidence="1">Multi-pass membrane protein</topology>
    </subcellularLocation>
</comment>
<feature type="transmembrane region" description="Helical" evidence="7">
    <location>
        <begin position="231"/>
        <end position="253"/>
    </location>
</feature>
<dbReference type="OrthoDB" id="9775268at2"/>
<evidence type="ECO:0000256" key="3">
    <source>
        <dbReference type="ARBA" id="ARBA00022475"/>
    </source>
</evidence>
<gene>
    <name evidence="9" type="ORF">ATK74_2804</name>
</gene>
<dbReference type="InterPro" id="IPR036259">
    <property type="entry name" value="MFS_trans_sf"/>
</dbReference>
<evidence type="ECO:0000256" key="2">
    <source>
        <dbReference type="ARBA" id="ARBA00022448"/>
    </source>
</evidence>
<keyword evidence="5 7" id="KW-1133">Transmembrane helix</keyword>
<dbReference type="PANTHER" id="PTHR23513">
    <property type="entry name" value="INTEGRAL MEMBRANE EFFLUX PROTEIN-RELATED"/>
    <property type="match status" value="1"/>
</dbReference>
<dbReference type="GO" id="GO:0022857">
    <property type="term" value="F:transmembrane transporter activity"/>
    <property type="evidence" value="ECO:0007669"/>
    <property type="project" value="InterPro"/>
</dbReference>
<evidence type="ECO:0000256" key="6">
    <source>
        <dbReference type="ARBA" id="ARBA00023136"/>
    </source>
</evidence>
<keyword evidence="3" id="KW-1003">Cell membrane</keyword>
<feature type="transmembrane region" description="Helical" evidence="7">
    <location>
        <begin position="182"/>
        <end position="199"/>
    </location>
</feature>
<evidence type="ECO:0000259" key="8">
    <source>
        <dbReference type="PROSITE" id="PS50850"/>
    </source>
</evidence>
<dbReference type="Pfam" id="PF05977">
    <property type="entry name" value="MFS_3"/>
    <property type="match status" value="1"/>
</dbReference>
<dbReference type="Proteomes" id="UP000226079">
    <property type="component" value="Unassembled WGS sequence"/>
</dbReference>
<sequence length="417" mass="44075">MSTAAAQRVPTFASLSIRNYRLFWTGGLISNIGTWMARVAQDWLVLTVLTNNSAWALGIVTGLQFLPIALFAPYAGALADRLSKRRLLMCTQTAQGLIGVTMAVLVIGGWIQLWHVYLLATLLGVAAAFDGPARQAFAPEMVSDKLIPNAVGLNTTSFHAARLIGPAVAGLIIGWWGVGPALAINGLSFLAVLAALARMDPERLTPAPRVRAKGAVMDGVRYVRRRPDIMLAMFIVFMLGTFGMNFQITNALMATAVFQVGPVQYGLLGSVLAIGSLSAGLMAARRVDLPWKLIVGSLGAFALAEIGLSVMPGYWSYAVLLVPTGLAALTVMTAANASVQMSTEPVMRGRVMALYQAIFLGGTPLGAPLIGWIGDAWGPRWTLAIGGIACALTFLVALAVLSRWQADDAATVAPLPS</sequence>
<reference evidence="9 10" key="1">
    <citation type="submission" date="2017-10" db="EMBL/GenBank/DDBJ databases">
        <title>Sequencing the genomes of 1000 actinobacteria strains.</title>
        <authorList>
            <person name="Klenk H.-P."/>
        </authorList>
    </citation>
    <scope>NUCLEOTIDE SEQUENCE [LARGE SCALE GENOMIC DNA]</scope>
    <source>
        <strain evidence="9 10">DSM 15597</strain>
    </source>
</reference>
<organism evidence="9 10">
    <name type="scientific">Propionicimonas paludicola</name>
    <dbReference type="NCBI Taxonomy" id="185243"/>
    <lineage>
        <taxon>Bacteria</taxon>
        <taxon>Bacillati</taxon>
        <taxon>Actinomycetota</taxon>
        <taxon>Actinomycetes</taxon>
        <taxon>Propionibacteriales</taxon>
        <taxon>Nocardioidaceae</taxon>
        <taxon>Propionicimonas</taxon>
    </lineage>
</organism>
<dbReference type="PANTHER" id="PTHR23513:SF11">
    <property type="entry name" value="STAPHYLOFERRIN A TRANSPORTER"/>
    <property type="match status" value="1"/>
</dbReference>
<feature type="transmembrane region" description="Helical" evidence="7">
    <location>
        <begin position="53"/>
        <end position="75"/>
    </location>
</feature>
<keyword evidence="4 7" id="KW-0812">Transmembrane</keyword>
<evidence type="ECO:0000256" key="5">
    <source>
        <dbReference type="ARBA" id="ARBA00022989"/>
    </source>
</evidence>
<protein>
    <submittedName>
        <fullName evidence="9">Putative MFS family arabinose efflux permease</fullName>
    </submittedName>
</protein>
<dbReference type="AlphaFoldDB" id="A0A2A9CX66"/>
<dbReference type="SUPFAM" id="SSF103473">
    <property type="entry name" value="MFS general substrate transporter"/>
    <property type="match status" value="1"/>
</dbReference>
<dbReference type="InterPro" id="IPR020846">
    <property type="entry name" value="MFS_dom"/>
</dbReference>
<evidence type="ECO:0000256" key="7">
    <source>
        <dbReference type="SAM" id="Phobius"/>
    </source>
</evidence>
<name>A0A2A9CX66_9ACTN</name>
<dbReference type="InterPro" id="IPR010290">
    <property type="entry name" value="TM_effector"/>
</dbReference>
<accession>A0A2A9CX66</accession>
<evidence type="ECO:0000313" key="9">
    <source>
        <dbReference type="EMBL" id="PFG18220.1"/>
    </source>
</evidence>
<keyword evidence="6 7" id="KW-0472">Membrane</keyword>